<organism evidence="2">
    <name type="scientific">viral metagenome</name>
    <dbReference type="NCBI Taxonomy" id="1070528"/>
    <lineage>
        <taxon>unclassified sequences</taxon>
        <taxon>metagenomes</taxon>
        <taxon>organismal metagenomes</taxon>
    </lineage>
</organism>
<proteinExistence type="predicted"/>
<keyword evidence="1" id="KW-0812">Transmembrane</keyword>
<keyword evidence="1" id="KW-1133">Transmembrane helix</keyword>
<evidence type="ECO:0000313" key="2">
    <source>
        <dbReference type="EMBL" id="QHU03862.1"/>
    </source>
</evidence>
<reference evidence="2" key="1">
    <citation type="journal article" date="2020" name="Nature">
        <title>Giant virus diversity and host interactions through global metagenomics.</title>
        <authorList>
            <person name="Schulz F."/>
            <person name="Roux S."/>
            <person name="Paez-Espino D."/>
            <person name="Jungbluth S."/>
            <person name="Walsh D.A."/>
            <person name="Denef V.J."/>
            <person name="McMahon K.D."/>
            <person name="Konstantinidis K.T."/>
            <person name="Eloe-Fadrosh E.A."/>
            <person name="Kyrpides N.C."/>
            <person name="Woyke T."/>
        </authorList>
    </citation>
    <scope>NUCLEOTIDE SEQUENCE</scope>
    <source>
        <strain evidence="2">GVMAG-M-3300027708-20</strain>
    </source>
</reference>
<dbReference type="EMBL" id="MN740389">
    <property type="protein sequence ID" value="QHU03862.1"/>
    <property type="molecule type" value="Genomic_DNA"/>
</dbReference>
<dbReference type="AlphaFoldDB" id="A0A6C0JE11"/>
<evidence type="ECO:0000256" key="1">
    <source>
        <dbReference type="SAM" id="Phobius"/>
    </source>
</evidence>
<keyword evidence="1" id="KW-0472">Membrane</keyword>
<sequence length="139" mass="15577">MDYFYVIVSSIALTLLILLLVLLGLSLKKHSKGGDGTAWPPIVSTCPDYWKIDPSDPNYCLVPPRDPNNPDPTAAPRNTGSIFDRRGISVQFKNATKGYDDNAQRINFNDAYYTACNKQAWSKKNGIYWDGYSNYNGKC</sequence>
<protein>
    <submittedName>
        <fullName evidence="2">Uncharacterized protein</fullName>
    </submittedName>
</protein>
<accession>A0A6C0JE11</accession>
<feature type="transmembrane region" description="Helical" evidence="1">
    <location>
        <begin position="6"/>
        <end position="25"/>
    </location>
</feature>
<name>A0A6C0JE11_9ZZZZ</name>